<dbReference type="Pfam" id="PF17766">
    <property type="entry name" value="fn3_6"/>
    <property type="match status" value="1"/>
</dbReference>
<feature type="domain" description="PA" evidence="12">
    <location>
        <begin position="357"/>
        <end position="442"/>
    </location>
</feature>
<gene>
    <name evidence="15" type="ORF">SHERM_26853</name>
</gene>
<feature type="active site" description="Charge relay system" evidence="8 9">
    <location>
        <position position="200"/>
    </location>
</feature>
<keyword evidence="4 10" id="KW-0732">Signal</keyword>
<evidence type="ECO:0000256" key="2">
    <source>
        <dbReference type="ARBA" id="ARBA00011073"/>
    </source>
</evidence>
<dbReference type="AlphaFoldDB" id="A0A9N7NIT7"/>
<dbReference type="Gene3D" id="2.60.40.2310">
    <property type="match status" value="1"/>
</dbReference>
<dbReference type="PROSITE" id="PS51892">
    <property type="entry name" value="SUBTILASE"/>
    <property type="match status" value="1"/>
</dbReference>
<keyword evidence="5 9" id="KW-0378">Hydrolase</keyword>
<dbReference type="InterPro" id="IPR003137">
    <property type="entry name" value="PA_domain"/>
</dbReference>
<dbReference type="Proteomes" id="UP001153555">
    <property type="component" value="Unassembled WGS sequence"/>
</dbReference>
<dbReference type="GO" id="GO:0005576">
    <property type="term" value="C:extracellular region"/>
    <property type="evidence" value="ECO:0007669"/>
    <property type="project" value="UniProtKB-SubCell"/>
</dbReference>
<dbReference type="InterPro" id="IPR023827">
    <property type="entry name" value="Peptidase_S8_Asp-AS"/>
</dbReference>
<keyword evidence="3 9" id="KW-0645">Protease</keyword>
<dbReference type="FunFam" id="3.50.30.30:FF:000005">
    <property type="entry name" value="subtilisin-like protease SBT1.5"/>
    <property type="match status" value="1"/>
</dbReference>
<dbReference type="InterPro" id="IPR037045">
    <property type="entry name" value="S8pro/Inhibitor_I9_sf"/>
</dbReference>
<dbReference type="InterPro" id="IPR000209">
    <property type="entry name" value="Peptidase_S8/S53_dom"/>
</dbReference>
<evidence type="ECO:0000256" key="5">
    <source>
        <dbReference type="ARBA" id="ARBA00022801"/>
    </source>
</evidence>
<evidence type="ECO:0000259" key="11">
    <source>
        <dbReference type="Pfam" id="PF00082"/>
    </source>
</evidence>
<keyword evidence="7" id="KW-0325">Glycoprotein</keyword>
<dbReference type="Gene3D" id="3.50.30.30">
    <property type="match status" value="1"/>
</dbReference>
<dbReference type="EMBL" id="CACSLK010027832">
    <property type="protein sequence ID" value="CAA0831504.1"/>
    <property type="molecule type" value="Genomic_DNA"/>
</dbReference>
<comment type="subcellular location">
    <subcellularLocation>
        <location evidence="1">Secreted</location>
    </subcellularLocation>
</comment>
<dbReference type="GO" id="GO:0006508">
    <property type="term" value="P:proteolysis"/>
    <property type="evidence" value="ECO:0007669"/>
    <property type="project" value="UniProtKB-KW"/>
</dbReference>
<evidence type="ECO:0000256" key="4">
    <source>
        <dbReference type="ARBA" id="ARBA00022729"/>
    </source>
</evidence>
<comment type="similarity">
    <text evidence="2 9">Belongs to the peptidase S8 family.</text>
</comment>
<evidence type="ECO:0000313" key="15">
    <source>
        <dbReference type="EMBL" id="CAA0831504.1"/>
    </source>
</evidence>
<evidence type="ECO:0000256" key="6">
    <source>
        <dbReference type="ARBA" id="ARBA00022825"/>
    </source>
</evidence>
<dbReference type="PRINTS" id="PR00723">
    <property type="entry name" value="SUBTILISIN"/>
</dbReference>
<feature type="domain" description="Subtilisin-like protease fibronectin type-III" evidence="14">
    <location>
        <begin position="640"/>
        <end position="736"/>
    </location>
</feature>
<evidence type="ECO:0000256" key="9">
    <source>
        <dbReference type="PROSITE-ProRule" id="PRU01240"/>
    </source>
</evidence>
<protein>
    <submittedName>
        <fullName evidence="15">Subtilase family protein</fullName>
    </submittedName>
</protein>
<dbReference type="OrthoDB" id="206201at2759"/>
<evidence type="ECO:0000256" key="10">
    <source>
        <dbReference type="SAM" id="SignalP"/>
    </source>
</evidence>
<dbReference type="CDD" id="cd04852">
    <property type="entry name" value="Peptidases_S8_3"/>
    <property type="match status" value="1"/>
</dbReference>
<dbReference type="InterPro" id="IPR010259">
    <property type="entry name" value="S8pro/Inhibitor_I9"/>
</dbReference>
<comment type="caution">
    <text evidence="15">The sequence shown here is derived from an EMBL/GenBank/DDBJ whole genome shotgun (WGS) entry which is preliminary data.</text>
</comment>
<accession>A0A9N7NIT7</accession>
<evidence type="ECO:0000259" key="14">
    <source>
        <dbReference type="Pfam" id="PF17766"/>
    </source>
</evidence>
<dbReference type="Pfam" id="PF05922">
    <property type="entry name" value="Inhibitor_I9"/>
    <property type="match status" value="1"/>
</dbReference>
<feature type="signal peptide" evidence="10">
    <location>
        <begin position="1"/>
        <end position="24"/>
    </location>
</feature>
<dbReference type="InterPro" id="IPR034197">
    <property type="entry name" value="Peptidases_S8_3"/>
</dbReference>
<evidence type="ECO:0000259" key="12">
    <source>
        <dbReference type="Pfam" id="PF02225"/>
    </source>
</evidence>
<dbReference type="SUPFAM" id="SSF52743">
    <property type="entry name" value="Subtilisin-like"/>
    <property type="match status" value="1"/>
</dbReference>
<dbReference type="Pfam" id="PF02225">
    <property type="entry name" value="PA"/>
    <property type="match status" value="1"/>
</dbReference>
<reference evidence="15" key="1">
    <citation type="submission" date="2019-12" db="EMBL/GenBank/DDBJ databases">
        <authorList>
            <person name="Scholes J."/>
        </authorList>
    </citation>
    <scope>NUCLEOTIDE SEQUENCE</scope>
</reference>
<dbReference type="PROSITE" id="PS00136">
    <property type="entry name" value="SUBTILASE_ASP"/>
    <property type="match status" value="1"/>
</dbReference>
<dbReference type="InterPro" id="IPR015500">
    <property type="entry name" value="Peptidase_S8_subtilisin-rel"/>
</dbReference>
<evidence type="ECO:0000256" key="7">
    <source>
        <dbReference type="ARBA" id="ARBA00023180"/>
    </source>
</evidence>
<feature type="domain" description="Inhibitor I9" evidence="13">
    <location>
        <begin position="36"/>
        <end position="114"/>
    </location>
</feature>
<dbReference type="Gene3D" id="3.30.70.80">
    <property type="entry name" value="Peptidase S8 propeptide/proteinase inhibitor I9"/>
    <property type="match status" value="1"/>
</dbReference>
<proteinExistence type="inferred from homology"/>
<dbReference type="Pfam" id="PF00082">
    <property type="entry name" value="Peptidase_S8"/>
    <property type="match status" value="1"/>
</dbReference>
<name>A0A9N7NIT7_STRHE</name>
<dbReference type="InterPro" id="IPR041469">
    <property type="entry name" value="Subtilisin-like_FN3"/>
</dbReference>
<evidence type="ECO:0000256" key="1">
    <source>
        <dbReference type="ARBA" id="ARBA00004613"/>
    </source>
</evidence>
<evidence type="ECO:0000313" key="16">
    <source>
        <dbReference type="Proteomes" id="UP001153555"/>
    </source>
</evidence>
<feature type="domain" description="Peptidase S8/S53" evidence="11">
    <location>
        <begin position="137"/>
        <end position="566"/>
    </location>
</feature>
<dbReference type="InterPro" id="IPR036852">
    <property type="entry name" value="Peptidase_S8/S53_dom_sf"/>
</dbReference>
<feature type="active site" description="Charge relay system" evidence="8 9">
    <location>
        <position position="146"/>
    </location>
</feature>
<evidence type="ECO:0000256" key="3">
    <source>
        <dbReference type="ARBA" id="ARBA00022670"/>
    </source>
</evidence>
<evidence type="ECO:0000259" key="13">
    <source>
        <dbReference type="Pfam" id="PF05922"/>
    </source>
</evidence>
<organism evidence="15 16">
    <name type="scientific">Striga hermonthica</name>
    <name type="common">Purple witchweed</name>
    <name type="synonym">Buchnera hermonthica</name>
    <dbReference type="NCBI Taxonomy" id="68872"/>
    <lineage>
        <taxon>Eukaryota</taxon>
        <taxon>Viridiplantae</taxon>
        <taxon>Streptophyta</taxon>
        <taxon>Embryophyta</taxon>
        <taxon>Tracheophyta</taxon>
        <taxon>Spermatophyta</taxon>
        <taxon>Magnoliopsida</taxon>
        <taxon>eudicotyledons</taxon>
        <taxon>Gunneridae</taxon>
        <taxon>Pentapetalae</taxon>
        <taxon>asterids</taxon>
        <taxon>lamiids</taxon>
        <taxon>Lamiales</taxon>
        <taxon>Orobanchaceae</taxon>
        <taxon>Buchnereae</taxon>
        <taxon>Striga</taxon>
    </lineage>
</organism>
<feature type="active site" description="Charge relay system" evidence="8 9">
    <location>
        <position position="526"/>
    </location>
</feature>
<dbReference type="InterPro" id="IPR045051">
    <property type="entry name" value="SBT"/>
</dbReference>
<dbReference type="GO" id="GO:0004252">
    <property type="term" value="F:serine-type endopeptidase activity"/>
    <property type="evidence" value="ECO:0007669"/>
    <property type="project" value="UniProtKB-UniRule"/>
</dbReference>
<evidence type="ECO:0000256" key="8">
    <source>
        <dbReference type="PIRSR" id="PIRSR615500-1"/>
    </source>
</evidence>
<dbReference type="CDD" id="cd02120">
    <property type="entry name" value="PA_subtilisin_like"/>
    <property type="match status" value="1"/>
</dbReference>
<keyword evidence="6 9" id="KW-0720">Serine protease</keyword>
<keyword evidence="16" id="KW-1185">Reference proteome</keyword>
<sequence>MVYYYIFFLFTLASLLLNLKTTFAVSSAGDTQTLNTYIVHVELPSSSLSDDLQGWYQTFLPSTPTTSSDGPHIMYSYHHVFKGFAARLTPEQAKALETKPGFISAHPQETLHLHTTHSPTFLGLAQNTGLWRDSNYGRGVIIGVLDTGITPDHPSFHDEGVPPPPARWRGVCQLAACNNKLIGARRFNVGNGTPLDEDGHGTHTASTAAGNFVAGANVFGNANGTASGIAPLAHLAVYKVCDSSRCPESDILAAMDAAIDDGVDILSLSLGVFALDFLTAVAVGAFSAVERGIFVSASAGNNGPFLGGVQNGAPWVLSVGSSTTDRRIQAAVVLGNDEELDGETAFQPADFPATPLPLVYPGANTSNPNASFCTPASLANAQVRGRVVLCETGGGITRIAKGHAVRDAGGAAMILVNQESQGYTTDSDSHVLPTAHLSYAERLRIQAYLNSTSSPMATILFRGTVFGDDRAPAVASYSGRGPNLASPGILKPDIIGPGHNILAAWHVSVENNSNTNSNFNIISGTSMSCPHLSGVAALLRNAHPDWSPAVIKSALMTTADRVNQAGNPIEDQNQRPASLLATGSGQVNLLRATDPGLVYDIRPEDYVNYLCGLNYTDQQVQIIVNRPVRCSEIPAITEGELNYPSFSVTLGSSPLSYNRTVTNVGEANSVYTVGFTELPSVDLRVEPTSLQFSGLGQNLTYQVTFRRLANARSNTIVQGFLTWTSARHTVRSPVVVIL</sequence>
<dbReference type="PANTHER" id="PTHR10795">
    <property type="entry name" value="PROPROTEIN CONVERTASE SUBTILISIN/KEXIN"/>
    <property type="match status" value="1"/>
</dbReference>
<dbReference type="Gene3D" id="3.40.50.200">
    <property type="entry name" value="Peptidase S8/S53 domain"/>
    <property type="match status" value="1"/>
</dbReference>
<feature type="chain" id="PRO_5040277928" evidence="10">
    <location>
        <begin position="25"/>
        <end position="738"/>
    </location>
</feature>